<dbReference type="NCBIfam" id="TIGR03558">
    <property type="entry name" value="oxido_grp_1"/>
    <property type="match status" value="1"/>
</dbReference>
<dbReference type="InterPro" id="IPR019949">
    <property type="entry name" value="CmoO-like"/>
</dbReference>
<evidence type="ECO:0000313" key="4">
    <source>
        <dbReference type="Proteomes" id="UP001339962"/>
    </source>
</evidence>
<organism evidence="3 4">
    <name type="scientific">Anoxybacteroides rupiense</name>
    <dbReference type="NCBI Taxonomy" id="311460"/>
    <lineage>
        <taxon>Bacteria</taxon>
        <taxon>Bacillati</taxon>
        <taxon>Bacillota</taxon>
        <taxon>Bacilli</taxon>
        <taxon>Bacillales</taxon>
        <taxon>Anoxybacillaceae</taxon>
        <taxon>Anoxybacteroides</taxon>
    </lineage>
</organism>
<dbReference type="Pfam" id="PF00296">
    <property type="entry name" value="Bac_luciferase"/>
    <property type="match status" value="1"/>
</dbReference>
<dbReference type="GO" id="GO:0016491">
    <property type="term" value="F:oxidoreductase activity"/>
    <property type="evidence" value="ECO:0007669"/>
    <property type="project" value="UniProtKB-KW"/>
</dbReference>
<dbReference type="InterPro" id="IPR036661">
    <property type="entry name" value="Luciferase-like_sf"/>
</dbReference>
<dbReference type="RefSeq" id="WP_328217559.1">
    <property type="nucleotide sequence ID" value="NZ_JARTLI010000005.1"/>
</dbReference>
<comment type="similarity">
    <text evidence="1">To bacterial alkanal monooxygenase alpha and beta chains.</text>
</comment>
<dbReference type="AlphaFoldDB" id="A0ABD5IVC9"/>
<dbReference type="PANTHER" id="PTHR30137:SF19">
    <property type="entry name" value="LUCIFERASE-LIKE MONOOXYGENASE"/>
    <property type="match status" value="1"/>
</dbReference>
<dbReference type="InterPro" id="IPR050766">
    <property type="entry name" value="Bact_Lucif_Oxidored"/>
</dbReference>
<proteinExistence type="predicted"/>
<dbReference type="PANTHER" id="PTHR30137">
    <property type="entry name" value="LUCIFERASE-LIKE MONOOXYGENASE"/>
    <property type="match status" value="1"/>
</dbReference>
<dbReference type="InterPro" id="IPR011251">
    <property type="entry name" value="Luciferase-like_dom"/>
</dbReference>
<dbReference type="SUPFAM" id="SSF51679">
    <property type="entry name" value="Bacterial luciferase-like"/>
    <property type="match status" value="1"/>
</dbReference>
<dbReference type="EC" id="1.-.-.-" evidence="3"/>
<name>A0ABD5IVC9_9BACL</name>
<evidence type="ECO:0000313" key="3">
    <source>
        <dbReference type="EMBL" id="MED5051346.1"/>
    </source>
</evidence>
<evidence type="ECO:0000256" key="1">
    <source>
        <dbReference type="ARBA" id="ARBA00007789"/>
    </source>
</evidence>
<comment type="caution">
    <text evidence="3">The sequence shown here is derived from an EMBL/GenBank/DDBJ whole genome shotgun (WGS) entry which is preliminary data.</text>
</comment>
<dbReference type="FunFam" id="3.20.20.30:FF:000002">
    <property type="entry name" value="LLM class flavin-dependent oxidoreductase"/>
    <property type="match status" value="1"/>
</dbReference>
<dbReference type="Proteomes" id="UP001339962">
    <property type="component" value="Unassembled WGS sequence"/>
</dbReference>
<feature type="domain" description="Luciferase-like" evidence="2">
    <location>
        <begin position="5"/>
        <end position="302"/>
    </location>
</feature>
<gene>
    <name evidence="3" type="ORF">P9850_05650</name>
</gene>
<reference evidence="3 4" key="1">
    <citation type="submission" date="2023-03" db="EMBL/GenBank/DDBJ databases">
        <title>Bacillus Genome Sequencing.</title>
        <authorList>
            <person name="Dunlap C."/>
        </authorList>
    </citation>
    <scope>NUCLEOTIDE SEQUENCE [LARGE SCALE GENOMIC DNA]</scope>
    <source>
        <strain evidence="3 4">NRS-38</strain>
    </source>
</reference>
<accession>A0ABD5IVC9</accession>
<dbReference type="EMBL" id="JARTLI010000005">
    <property type="protein sequence ID" value="MED5051346.1"/>
    <property type="molecule type" value="Genomic_DNA"/>
</dbReference>
<protein>
    <submittedName>
        <fullName evidence="3">LLM class flavin-dependent oxidoreductase</fullName>
        <ecNumber evidence="3">1.-.-.-</ecNumber>
    </submittedName>
</protein>
<evidence type="ECO:0000259" key="2">
    <source>
        <dbReference type="Pfam" id="PF00296"/>
    </source>
</evidence>
<sequence>MRLKLSVLDQSPISQGMTAEEALSNTAKLAEFVEKLGYVRFWVSEHHDTQSLAGSSPEVLIAHIAARTNRIRVGSGGVMLPHYSAYKVAENFKVLAGLYPDRIDLGLGRAPGGMPLATMALHDGRPRNVDRYPEQIDDLLGYLHDDLDSAHPFYGLKATPHIQESPSVWLLGSSSASAILAAQKGLPFVFARFINGEGGEYYTQLYHERFIPSRHLSQPLSMVATFVICGETEQEAERIASSLDLSLLMIEQGMKATGTPSPETAAAYSYSPFEIKRIKENRKRMIVGTPSQVKQQLIDLSKAYKTDEIMLVTITYDFQDKLRSFELIAKEMMS</sequence>
<dbReference type="Gene3D" id="3.20.20.30">
    <property type="entry name" value="Luciferase-like domain"/>
    <property type="match status" value="1"/>
</dbReference>
<keyword evidence="3" id="KW-0560">Oxidoreductase</keyword>